<dbReference type="PANTHER" id="PTHR23104:SF1">
    <property type="entry name" value="EF-HAND DOMAIN-CONTAINING PROTEIN"/>
    <property type="match status" value="1"/>
</dbReference>
<evidence type="ECO:0000313" key="5">
    <source>
        <dbReference type="EMBL" id="KAL3266890.1"/>
    </source>
</evidence>
<evidence type="ECO:0000313" key="6">
    <source>
        <dbReference type="Proteomes" id="UP001516400"/>
    </source>
</evidence>
<accession>A0ABD2MKP7</accession>
<keyword evidence="4" id="KW-0812">Transmembrane</keyword>
<evidence type="ECO:0008006" key="7">
    <source>
        <dbReference type="Google" id="ProtNLM"/>
    </source>
</evidence>
<protein>
    <recommendedName>
        <fullName evidence="7">Multiple coagulation factor deficiency protein 2 homolog</fullName>
    </recommendedName>
</protein>
<gene>
    <name evidence="5" type="ORF">HHI36_011040</name>
</gene>
<dbReference type="EMBL" id="JABFTP020000001">
    <property type="protein sequence ID" value="KAL3266890.1"/>
    <property type="molecule type" value="Genomic_DNA"/>
</dbReference>
<dbReference type="Gene3D" id="1.10.238.10">
    <property type="entry name" value="EF-hand"/>
    <property type="match status" value="1"/>
</dbReference>
<proteinExistence type="predicted"/>
<keyword evidence="2" id="KW-0677">Repeat</keyword>
<dbReference type="InterPro" id="IPR052110">
    <property type="entry name" value="MCFD2-like"/>
</dbReference>
<dbReference type="PROSITE" id="PS00018">
    <property type="entry name" value="EF_HAND_1"/>
    <property type="match status" value="2"/>
</dbReference>
<reference evidence="5 6" key="1">
    <citation type="journal article" date="2021" name="BMC Biol.">
        <title>Horizontally acquired antibacterial genes associated with adaptive radiation of ladybird beetles.</title>
        <authorList>
            <person name="Li H.S."/>
            <person name="Tang X.F."/>
            <person name="Huang Y.H."/>
            <person name="Xu Z.Y."/>
            <person name="Chen M.L."/>
            <person name="Du X.Y."/>
            <person name="Qiu B.Y."/>
            <person name="Chen P.T."/>
            <person name="Zhang W."/>
            <person name="Slipinski A."/>
            <person name="Escalona H.E."/>
            <person name="Waterhouse R.M."/>
            <person name="Zwick A."/>
            <person name="Pang H."/>
        </authorList>
    </citation>
    <scope>NUCLEOTIDE SEQUENCE [LARGE SCALE GENOMIC DNA]</scope>
    <source>
        <strain evidence="5">SYSU2018</strain>
    </source>
</reference>
<keyword evidence="4" id="KW-1133">Transmembrane helix</keyword>
<evidence type="ECO:0000256" key="1">
    <source>
        <dbReference type="ARBA" id="ARBA00022729"/>
    </source>
</evidence>
<dbReference type="Proteomes" id="UP001516400">
    <property type="component" value="Unassembled WGS sequence"/>
</dbReference>
<evidence type="ECO:0000256" key="2">
    <source>
        <dbReference type="ARBA" id="ARBA00022737"/>
    </source>
</evidence>
<evidence type="ECO:0000256" key="4">
    <source>
        <dbReference type="SAM" id="Phobius"/>
    </source>
</evidence>
<dbReference type="InterPro" id="IPR011992">
    <property type="entry name" value="EF-hand-dom_pair"/>
</dbReference>
<dbReference type="AlphaFoldDB" id="A0ABD2MKP7"/>
<feature type="transmembrane region" description="Helical" evidence="4">
    <location>
        <begin position="6"/>
        <end position="26"/>
    </location>
</feature>
<comment type="caution">
    <text evidence="5">The sequence shown here is derived from an EMBL/GenBank/DDBJ whole genome shotgun (WGS) entry which is preliminary data.</text>
</comment>
<keyword evidence="3" id="KW-0106">Calcium</keyword>
<dbReference type="SUPFAM" id="SSF47473">
    <property type="entry name" value="EF-hand"/>
    <property type="match status" value="1"/>
</dbReference>
<dbReference type="InterPro" id="IPR018247">
    <property type="entry name" value="EF_Hand_1_Ca_BS"/>
</dbReference>
<dbReference type="PANTHER" id="PTHR23104">
    <property type="entry name" value="MULTIPLE COAGULATION FACTOR DEFICIENCY PROTEIN 2 NEURAL STEM CELL DERIVED NEURONAL SURVIVAL PROTEIN"/>
    <property type="match status" value="1"/>
</dbReference>
<keyword evidence="1" id="KW-0732">Signal</keyword>
<organism evidence="5 6">
    <name type="scientific">Cryptolaemus montrouzieri</name>
    <dbReference type="NCBI Taxonomy" id="559131"/>
    <lineage>
        <taxon>Eukaryota</taxon>
        <taxon>Metazoa</taxon>
        <taxon>Ecdysozoa</taxon>
        <taxon>Arthropoda</taxon>
        <taxon>Hexapoda</taxon>
        <taxon>Insecta</taxon>
        <taxon>Pterygota</taxon>
        <taxon>Neoptera</taxon>
        <taxon>Endopterygota</taxon>
        <taxon>Coleoptera</taxon>
        <taxon>Polyphaga</taxon>
        <taxon>Cucujiformia</taxon>
        <taxon>Coccinelloidea</taxon>
        <taxon>Coccinellidae</taxon>
        <taxon>Scymninae</taxon>
        <taxon>Scymnini</taxon>
        <taxon>Cryptolaemus</taxon>
    </lineage>
</organism>
<keyword evidence="6" id="KW-1185">Reference proteome</keyword>
<evidence type="ECO:0000256" key="3">
    <source>
        <dbReference type="ARBA" id="ARBA00022837"/>
    </source>
</evidence>
<keyword evidence="4" id="KW-0472">Membrane</keyword>
<sequence length="170" mass="19741">MVVALSIEIMLLPGIFIFFIYLVLSIECRGPHHPRGEAVARKNHVHYKPNADAGEKLTQDDALLHDKQHIEEHLEDLVDAPNLSKMSDEELEFYYFQTHDTDRNNKLDGLEILQAISHIIDENEDVTGSSNNSTDFHYYIKLIDQVLEEDDIDQDGFLNYPEYVRSRKNR</sequence>
<name>A0ABD2MKP7_9CUCU</name>